<dbReference type="RefSeq" id="WP_318622333.1">
    <property type="nucleotide sequence ID" value="NZ_CP137642.1"/>
</dbReference>
<dbReference type="Proteomes" id="UP001305652">
    <property type="component" value="Chromosome"/>
</dbReference>
<evidence type="ECO:0000313" key="3">
    <source>
        <dbReference type="EMBL" id="WOX58499.1"/>
    </source>
</evidence>
<evidence type="ECO:0000259" key="2">
    <source>
        <dbReference type="Pfam" id="PF19935"/>
    </source>
</evidence>
<dbReference type="EMBL" id="CP137642">
    <property type="protein sequence ID" value="WOX58499.1"/>
    <property type="molecule type" value="Genomic_DNA"/>
</dbReference>
<evidence type="ECO:0000259" key="1">
    <source>
        <dbReference type="Pfam" id="PF07929"/>
    </source>
</evidence>
<dbReference type="AlphaFoldDB" id="A0AAX4FXB0"/>
<reference evidence="3 4" key="1">
    <citation type="submission" date="2023-10" db="EMBL/GenBank/DDBJ databases">
        <title>The complete genome sequence of Methanoculleus receptaculi DSM 18860.</title>
        <authorList>
            <person name="Lai S.-J."/>
            <person name="You Y.-T."/>
            <person name="Chen S.-C."/>
        </authorList>
    </citation>
    <scope>NUCLEOTIDE SEQUENCE [LARGE SCALE GENOMIC DNA]</scope>
    <source>
        <strain evidence="3 4">DSM 18860</strain>
    </source>
</reference>
<sequence length="545" mass="60490">MTSKVSPGTCLLCRAPVTKRKALKHGTECLQASGWPIGEEPSLLIMIQGRYHKEYWLVVLARHDARLGDLDQLIRDVWVECCEHLSSFRIGGATYDSDAERFTNDMNVPLSHLIAPGSTFTYDYDFGSPTSLDLKVIGETSVAPRDGPLCLIARNDRPIIPCDLCGGEAELALNDFDEDFQHYYCRECLSSTEYDPDRVDLIANSPRNGVCGYAEDAITALHWYPPGWSADEIVPEEPGELLDEIPLDDETEVNAAMAAVIQDIGPDINEFVEAERAAYGEGIACMAGDTVMAFCSFMYIVYKVKIDAWDALSVQRCLVDELSQNPIFPEDWPENAVPILCRFLTHMEASGHLINASELIAALKEAEPAFQKAATSPEKGQAIFKFILMKAEEAGVDTDDLDAFFNFAVRELVEMAGFDLDNEEVQKELSNLLEGRTPEALAGNIRAAMIFERCEDFCQRFPDNTILEHCRRIVKDLFDHPAAPLARGDAVLWSAAIVYAACQDEDLIRPGRGAPPLGQEISSFFGVERPSIRNKARAMRAFLPD</sequence>
<dbReference type="Pfam" id="PF07929">
    <property type="entry name" value="PRiA4_ORF3"/>
    <property type="match status" value="1"/>
</dbReference>
<protein>
    <submittedName>
        <fullName evidence="3">DUF6398 domain-containing protein</fullName>
    </submittedName>
</protein>
<keyword evidence="4" id="KW-1185">Reference proteome</keyword>
<dbReference type="Pfam" id="PF19935">
    <property type="entry name" value="DUF6398"/>
    <property type="match status" value="1"/>
</dbReference>
<feature type="domain" description="Plasmid pRiA4b Orf3-like" evidence="1">
    <location>
        <begin position="56"/>
        <end position="201"/>
    </location>
</feature>
<dbReference type="SUPFAM" id="SSF159941">
    <property type="entry name" value="MM3350-like"/>
    <property type="match status" value="1"/>
</dbReference>
<evidence type="ECO:0000313" key="4">
    <source>
        <dbReference type="Proteomes" id="UP001305652"/>
    </source>
</evidence>
<feature type="domain" description="DUF6398" evidence="2">
    <location>
        <begin position="450"/>
        <end position="543"/>
    </location>
</feature>
<dbReference type="InterPro" id="IPR012912">
    <property type="entry name" value="Plasmid_pRiA4b_Orf3-like"/>
</dbReference>
<accession>A0AAX4FXB0</accession>
<dbReference type="GeneID" id="85732391"/>
<dbReference type="Gene3D" id="3.10.290.30">
    <property type="entry name" value="MM3350-like"/>
    <property type="match status" value="1"/>
</dbReference>
<organism evidence="3 4">
    <name type="scientific">Methanoculleus receptaculi</name>
    <dbReference type="NCBI Taxonomy" id="394967"/>
    <lineage>
        <taxon>Archaea</taxon>
        <taxon>Methanobacteriati</taxon>
        <taxon>Methanobacteriota</taxon>
        <taxon>Stenosarchaea group</taxon>
        <taxon>Methanomicrobia</taxon>
        <taxon>Methanomicrobiales</taxon>
        <taxon>Methanomicrobiaceae</taxon>
        <taxon>Methanoculleus</taxon>
    </lineage>
</organism>
<gene>
    <name evidence="3" type="ORF">R6Y96_04500</name>
</gene>
<dbReference type="KEGG" id="mrc:R6Y96_04500"/>
<proteinExistence type="predicted"/>
<name>A0AAX4FXB0_9EURY</name>
<dbReference type="InterPro" id="IPR045651">
    <property type="entry name" value="DUF6398"/>
</dbReference>
<dbReference type="InterPro" id="IPR024047">
    <property type="entry name" value="MM3350-like_sf"/>
</dbReference>